<feature type="transmembrane region" description="Helical" evidence="11">
    <location>
        <begin position="163"/>
        <end position="182"/>
    </location>
</feature>
<feature type="compositionally biased region" description="Basic and acidic residues" evidence="10">
    <location>
        <begin position="476"/>
        <end position="486"/>
    </location>
</feature>
<sequence>MTSTSVYNDLRTPLSPDANETINEHFKVDGALIRWLLYDKIHSETDHLLIVLYVPVIVLAVAANILVIAVVFKYHYMRSVTNYFVVNLSVADLLVTTICMPVAVSQAVSIVWDYGEVMCKLSSYLQGVAVAASVFTITAMSIDRYLAISSPIAFRRVFNRKSTVLVIVALWLVALIIFAPLLSAMTLQSPSMDFNNITVNRSWIDTWNTSQSQNWIEMSQNLSRVTRLPPAFYICSENFETPLFGMVCFVLVYAIPGFVVITSYSMMGRTLCARKPPFDCDSVQGSASSQQSCRLVRERRRIAWILLLLAVLFALCWLPYNVLRLLIDLGAVKVKVNTLSYCLFLGHANSALNPMVYCFMTRNFRQSVADILCHMLCRRLHHRGGQGTAVIDHVCARCSAGGTLRQGLLRKRKMLPGCGCGLPIGGHHTMTLRRTGTSSSGSYYSRHSPHRRCYMLQSLRGRQRPVAEQNINEKIDKKQESSENLKNESSQPRANTLVTTDEKRCDRANDLT</sequence>
<dbReference type="PANTHER" id="PTHR45695">
    <property type="entry name" value="LEUCOKININ RECEPTOR-RELATED"/>
    <property type="match status" value="1"/>
</dbReference>
<evidence type="ECO:0000313" key="13">
    <source>
        <dbReference type="Proteomes" id="UP000694925"/>
    </source>
</evidence>
<evidence type="ECO:0000313" key="16">
    <source>
        <dbReference type="RefSeq" id="XP_026668736.1"/>
    </source>
</evidence>
<evidence type="ECO:0000256" key="6">
    <source>
        <dbReference type="ARBA" id="ARBA00023136"/>
    </source>
</evidence>
<protein>
    <submittedName>
        <fullName evidence="14 15">QRFP-like peptide receptor</fullName>
    </submittedName>
</protein>
<keyword evidence="7 9" id="KW-0675">Receptor</keyword>
<keyword evidence="8 9" id="KW-0807">Transducer</keyword>
<dbReference type="KEGG" id="ccal:108624172"/>
<gene>
    <name evidence="14 15 16 17" type="primary">LOC108624172</name>
</gene>
<dbReference type="SUPFAM" id="SSF81321">
    <property type="entry name" value="Family A G protein-coupled receptor-like"/>
    <property type="match status" value="1"/>
</dbReference>
<keyword evidence="4 11" id="KW-1133">Transmembrane helix</keyword>
<feature type="transmembrane region" description="Helical" evidence="11">
    <location>
        <begin position="50"/>
        <end position="72"/>
    </location>
</feature>
<proteinExistence type="inferred from homology"/>
<dbReference type="GO" id="GO:0005886">
    <property type="term" value="C:plasma membrane"/>
    <property type="evidence" value="ECO:0007669"/>
    <property type="project" value="TreeGrafter"/>
</dbReference>
<feature type="transmembrane region" description="Helical" evidence="11">
    <location>
        <begin position="302"/>
        <end position="320"/>
    </location>
</feature>
<keyword evidence="3 9" id="KW-0812">Transmembrane</keyword>
<accession>A0AAJ7N652</accession>
<evidence type="ECO:0000313" key="17">
    <source>
        <dbReference type="RefSeq" id="XP_026668737.1"/>
    </source>
</evidence>
<feature type="compositionally biased region" description="Basic and acidic residues" evidence="10">
    <location>
        <begin position="500"/>
        <end position="512"/>
    </location>
</feature>
<dbReference type="InterPro" id="IPR017452">
    <property type="entry name" value="GPCR_Rhodpsn_7TM"/>
</dbReference>
<evidence type="ECO:0000256" key="1">
    <source>
        <dbReference type="ARBA" id="ARBA00004141"/>
    </source>
</evidence>
<dbReference type="RefSeq" id="XP_026668736.1">
    <property type="nucleotide sequence ID" value="XM_026812935.1"/>
</dbReference>
<dbReference type="AlphaFoldDB" id="A0AAJ7N652"/>
<keyword evidence="5 9" id="KW-0297">G-protein coupled receptor</keyword>
<evidence type="ECO:0000256" key="10">
    <source>
        <dbReference type="SAM" id="MobiDB-lite"/>
    </source>
</evidence>
<dbReference type="GeneID" id="108624172"/>
<dbReference type="InterPro" id="IPR000276">
    <property type="entry name" value="GPCR_Rhodpsn"/>
</dbReference>
<dbReference type="Proteomes" id="UP000694925">
    <property type="component" value="Unplaced"/>
</dbReference>
<evidence type="ECO:0000256" key="7">
    <source>
        <dbReference type="ARBA" id="ARBA00023170"/>
    </source>
</evidence>
<comment type="subcellular location">
    <subcellularLocation>
        <location evidence="1">Membrane</location>
        <topology evidence="1">Multi-pass membrane protein</topology>
    </subcellularLocation>
</comment>
<feature type="transmembrane region" description="Helical" evidence="11">
    <location>
        <begin position="124"/>
        <end position="142"/>
    </location>
</feature>
<dbReference type="PROSITE" id="PS50262">
    <property type="entry name" value="G_PROTEIN_RECEP_F1_2"/>
    <property type="match status" value="1"/>
</dbReference>
<organism evidence="13 14">
    <name type="scientific">Ceratina calcarata</name>
    <dbReference type="NCBI Taxonomy" id="156304"/>
    <lineage>
        <taxon>Eukaryota</taxon>
        <taxon>Metazoa</taxon>
        <taxon>Ecdysozoa</taxon>
        <taxon>Arthropoda</taxon>
        <taxon>Hexapoda</taxon>
        <taxon>Insecta</taxon>
        <taxon>Pterygota</taxon>
        <taxon>Neoptera</taxon>
        <taxon>Endopterygota</taxon>
        <taxon>Hymenoptera</taxon>
        <taxon>Apocrita</taxon>
        <taxon>Aculeata</taxon>
        <taxon>Apoidea</taxon>
        <taxon>Anthophila</taxon>
        <taxon>Apidae</taxon>
        <taxon>Ceratina</taxon>
        <taxon>Zadontomerus</taxon>
    </lineage>
</organism>
<dbReference type="GO" id="GO:0004930">
    <property type="term" value="F:G protein-coupled receptor activity"/>
    <property type="evidence" value="ECO:0007669"/>
    <property type="project" value="UniProtKB-KW"/>
</dbReference>
<reference evidence="14 15" key="1">
    <citation type="submission" date="2025-04" db="UniProtKB">
        <authorList>
            <consortium name="RefSeq"/>
        </authorList>
    </citation>
    <scope>IDENTIFICATION</scope>
    <source>
        <tissue evidence="14 15">Whole body</tissue>
    </source>
</reference>
<dbReference type="PROSITE" id="PS00237">
    <property type="entry name" value="G_PROTEIN_RECEP_F1_1"/>
    <property type="match status" value="1"/>
</dbReference>
<dbReference type="Pfam" id="PF00001">
    <property type="entry name" value="7tm_1"/>
    <property type="match status" value="2"/>
</dbReference>
<feature type="compositionally biased region" description="Polar residues" evidence="10">
    <location>
        <begin position="487"/>
        <end position="499"/>
    </location>
</feature>
<evidence type="ECO:0000256" key="5">
    <source>
        <dbReference type="ARBA" id="ARBA00023040"/>
    </source>
</evidence>
<evidence type="ECO:0000256" key="3">
    <source>
        <dbReference type="ARBA" id="ARBA00022692"/>
    </source>
</evidence>
<dbReference type="PANTHER" id="PTHR45695:SF15">
    <property type="entry name" value="OPSIN RH2"/>
    <property type="match status" value="1"/>
</dbReference>
<dbReference type="Gene3D" id="1.20.1070.10">
    <property type="entry name" value="Rhodopsin 7-helix transmembrane proteins"/>
    <property type="match status" value="1"/>
</dbReference>
<feature type="domain" description="G-protein coupled receptors family 1 profile" evidence="12">
    <location>
        <begin position="63"/>
        <end position="357"/>
    </location>
</feature>
<dbReference type="PRINTS" id="PR00237">
    <property type="entry name" value="GPCRRHODOPSN"/>
</dbReference>
<evidence type="ECO:0000256" key="4">
    <source>
        <dbReference type="ARBA" id="ARBA00022989"/>
    </source>
</evidence>
<evidence type="ECO:0000256" key="11">
    <source>
        <dbReference type="SAM" id="Phobius"/>
    </source>
</evidence>
<dbReference type="RefSeq" id="XP_017878774.1">
    <property type="nucleotide sequence ID" value="XM_018023285.2"/>
</dbReference>
<dbReference type="RefSeq" id="XP_026668737.1">
    <property type="nucleotide sequence ID" value="XM_026812936.1"/>
</dbReference>
<evidence type="ECO:0000313" key="14">
    <source>
        <dbReference type="RefSeq" id="XP_017878774.1"/>
    </source>
</evidence>
<evidence type="ECO:0000256" key="9">
    <source>
        <dbReference type="RuleBase" id="RU000688"/>
    </source>
</evidence>
<dbReference type="RefSeq" id="XP_026668735.1">
    <property type="nucleotide sequence ID" value="XM_026812934.1"/>
</dbReference>
<name>A0AAJ7N652_9HYME</name>
<evidence type="ECO:0000313" key="15">
    <source>
        <dbReference type="RefSeq" id="XP_026668735.1"/>
    </source>
</evidence>
<keyword evidence="13" id="KW-1185">Reference proteome</keyword>
<feature type="transmembrane region" description="Helical" evidence="11">
    <location>
        <begin position="243"/>
        <end position="265"/>
    </location>
</feature>
<comment type="similarity">
    <text evidence="2 9">Belongs to the G-protein coupled receptor 1 family.</text>
</comment>
<dbReference type="CDD" id="cd14993">
    <property type="entry name" value="7tmA_CCKR-like"/>
    <property type="match status" value="1"/>
</dbReference>
<evidence type="ECO:0000256" key="2">
    <source>
        <dbReference type="ARBA" id="ARBA00010663"/>
    </source>
</evidence>
<feature type="transmembrane region" description="Helical" evidence="11">
    <location>
        <begin position="84"/>
        <end position="104"/>
    </location>
</feature>
<evidence type="ECO:0000256" key="8">
    <source>
        <dbReference type="ARBA" id="ARBA00023224"/>
    </source>
</evidence>
<evidence type="ECO:0000259" key="12">
    <source>
        <dbReference type="PROSITE" id="PS50262"/>
    </source>
</evidence>
<feature type="region of interest" description="Disordered" evidence="10">
    <location>
        <begin position="476"/>
        <end position="512"/>
    </location>
</feature>
<keyword evidence="6 11" id="KW-0472">Membrane</keyword>